<protein>
    <submittedName>
        <fullName evidence="4">Glycosyltransferase, group 2 family protein</fullName>
        <ecNumber evidence="4">2.4.-.-</ecNumber>
    </submittedName>
</protein>
<evidence type="ECO:0000313" key="5">
    <source>
        <dbReference type="Proteomes" id="UP000005283"/>
    </source>
</evidence>
<dbReference type="PANTHER" id="PTHR22916:SF51">
    <property type="entry name" value="GLYCOSYLTRANSFERASE EPSH-RELATED"/>
    <property type="match status" value="1"/>
</dbReference>
<reference evidence="4 5" key="1">
    <citation type="submission" date="2009-12" db="EMBL/GenBank/DDBJ databases">
        <title>Genome Sequence of Prevotella buccalis ATCC 35310.</title>
        <authorList>
            <person name="Durkin A.S."/>
            <person name="Madupu R."/>
            <person name="Torralba M."/>
            <person name="Methe B."/>
            <person name="Sutton G."/>
            <person name="Strausberg R.L."/>
            <person name="Nelson K.E."/>
        </authorList>
    </citation>
    <scope>NUCLEOTIDE SEQUENCE [LARGE SCALE GENOMIC DNA]</scope>
    <source>
        <strain evidence="4 5">ATCC 35310</strain>
    </source>
</reference>
<dbReference type="AlphaFoldDB" id="D1W409"/>
<keyword evidence="5" id="KW-1185">Reference proteome</keyword>
<dbReference type="EMBL" id="ADEG01000036">
    <property type="protein sequence ID" value="EFA92688.1"/>
    <property type="molecule type" value="Genomic_DNA"/>
</dbReference>
<gene>
    <name evidence="4" type="ORF">HMPREF0650_2086</name>
</gene>
<dbReference type="Pfam" id="PF00535">
    <property type="entry name" value="Glycos_transf_2"/>
    <property type="match status" value="1"/>
</dbReference>
<evidence type="ECO:0000256" key="2">
    <source>
        <dbReference type="ARBA" id="ARBA00022679"/>
    </source>
</evidence>
<dbReference type="Proteomes" id="UP000005283">
    <property type="component" value="Unassembled WGS sequence"/>
</dbReference>
<accession>D1W409</accession>
<evidence type="ECO:0000259" key="3">
    <source>
        <dbReference type="Pfam" id="PF00535"/>
    </source>
</evidence>
<name>D1W409_9BACT</name>
<dbReference type="GO" id="GO:0016758">
    <property type="term" value="F:hexosyltransferase activity"/>
    <property type="evidence" value="ECO:0007669"/>
    <property type="project" value="UniProtKB-ARBA"/>
</dbReference>
<dbReference type="Gene3D" id="3.90.550.10">
    <property type="entry name" value="Spore Coat Polysaccharide Biosynthesis Protein SpsA, Chain A"/>
    <property type="match status" value="1"/>
</dbReference>
<organism evidence="4 5">
    <name type="scientific">Hoylesella buccalis ATCC 35310</name>
    <dbReference type="NCBI Taxonomy" id="679190"/>
    <lineage>
        <taxon>Bacteria</taxon>
        <taxon>Pseudomonadati</taxon>
        <taxon>Bacteroidota</taxon>
        <taxon>Bacteroidia</taxon>
        <taxon>Bacteroidales</taxon>
        <taxon>Prevotellaceae</taxon>
        <taxon>Hoylesella</taxon>
    </lineage>
</organism>
<sequence length="315" mass="36560">MQIRYNSQDMLLSIIIPVYFVEETLQRCVKSILQQTFTDWELILVDDGSPDGCPALCDEFCLQDNRIKVVHQTNGGLSAARNSGLLQAQGSYVTLLDSDDYVRKDTYQQVMQQLVDQPDIDIIEYPITLHTRNKQREKILSFPAKRYSNMLTYWFESQAYLHTYACNKVYKRRLFNQVRYPVNKVFEDVYTLPLLLRQSKVVATTDKGMYFYVDNPQGITATAGGEQLKDLLHAHLALLQDSQLTEHEGFANYYEHILNIQMDVCEMTGAQPTLPSFNFRGQQDIPFKTRLSSLIGIQRLCQLNQFIHKVYRRSR</sequence>
<evidence type="ECO:0000313" key="4">
    <source>
        <dbReference type="EMBL" id="EFA92688.1"/>
    </source>
</evidence>
<keyword evidence="2 4" id="KW-0808">Transferase</keyword>
<dbReference type="InterPro" id="IPR029044">
    <property type="entry name" value="Nucleotide-diphossugar_trans"/>
</dbReference>
<feature type="domain" description="Glycosyltransferase 2-like" evidence="3">
    <location>
        <begin position="13"/>
        <end position="176"/>
    </location>
</feature>
<dbReference type="eggNOG" id="COG0463">
    <property type="taxonomic scope" value="Bacteria"/>
</dbReference>
<dbReference type="PANTHER" id="PTHR22916">
    <property type="entry name" value="GLYCOSYLTRANSFERASE"/>
    <property type="match status" value="1"/>
</dbReference>
<dbReference type="STRING" id="679190.HMPREF0650_2086"/>
<dbReference type="SUPFAM" id="SSF53448">
    <property type="entry name" value="Nucleotide-diphospho-sugar transferases"/>
    <property type="match status" value="1"/>
</dbReference>
<dbReference type="CDD" id="cd00761">
    <property type="entry name" value="Glyco_tranf_GTA_type"/>
    <property type="match status" value="1"/>
</dbReference>
<dbReference type="InterPro" id="IPR001173">
    <property type="entry name" value="Glyco_trans_2-like"/>
</dbReference>
<evidence type="ECO:0000256" key="1">
    <source>
        <dbReference type="ARBA" id="ARBA00022676"/>
    </source>
</evidence>
<comment type="caution">
    <text evidence="4">The sequence shown here is derived from an EMBL/GenBank/DDBJ whole genome shotgun (WGS) entry which is preliminary data.</text>
</comment>
<proteinExistence type="predicted"/>
<dbReference type="EC" id="2.4.-.-" evidence="4"/>
<keyword evidence="1 4" id="KW-0328">Glycosyltransferase</keyword>